<gene>
    <name evidence="2" type="ORF">GpartN1_g4227.t1</name>
    <name evidence="3" type="ORF">GpartN1_g4316.t1</name>
</gene>
<evidence type="ECO:0000256" key="1">
    <source>
        <dbReference type="SAM" id="MobiDB-lite"/>
    </source>
</evidence>
<name>A0A9C7PYW9_9RHOD</name>
<evidence type="ECO:0000313" key="4">
    <source>
        <dbReference type="Proteomes" id="UP001061958"/>
    </source>
</evidence>
<feature type="compositionally biased region" description="Polar residues" evidence="1">
    <location>
        <begin position="1"/>
        <end position="26"/>
    </location>
</feature>
<dbReference type="OrthoDB" id="7469at2759"/>
<feature type="region of interest" description="Disordered" evidence="1">
    <location>
        <begin position="68"/>
        <end position="89"/>
    </location>
</feature>
<reference evidence="2" key="2">
    <citation type="submission" date="2022-01" db="EMBL/GenBank/DDBJ databases">
        <authorList>
            <person name="Hirooka S."/>
            <person name="Miyagishima S.Y."/>
        </authorList>
    </citation>
    <scope>NUCLEOTIDE SEQUENCE</scope>
    <source>
        <strain evidence="2">NBRC 102759</strain>
    </source>
</reference>
<evidence type="ECO:0000313" key="2">
    <source>
        <dbReference type="EMBL" id="GJQ12436.1"/>
    </source>
</evidence>
<dbReference type="EMBL" id="BQMJ01000033">
    <property type="protein sequence ID" value="GJQ12436.1"/>
    <property type="molecule type" value="Genomic_DNA"/>
</dbReference>
<dbReference type="Proteomes" id="UP001061958">
    <property type="component" value="Unassembled WGS sequence"/>
</dbReference>
<comment type="caution">
    <text evidence="2">The sequence shown here is derived from an EMBL/GenBank/DDBJ whole genome shotgun (WGS) entry which is preliminary data.</text>
</comment>
<feature type="compositionally biased region" description="Gly residues" evidence="1">
    <location>
        <begin position="78"/>
        <end position="89"/>
    </location>
</feature>
<sequence>MSGWNNSGNNYPSGTDNNSGQGQGNNKTKKSSGELAKDGLKGLGMAALSAGKLVYRGGKWCVDKVENAVEDHKSKGSKSGGGSSGGYSR</sequence>
<accession>A0A9C7PYW9</accession>
<evidence type="ECO:0000313" key="3">
    <source>
        <dbReference type="EMBL" id="GJQ12525.1"/>
    </source>
</evidence>
<dbReference type="AlphaFoldDB" id="A0A9C7PYW9"/>
<protein>
    <submittedName>
        <fullName evidence="2">Uncharacterized protein</fullName>
    </submittedName>
</protein>
<proteinExistence type="predicted"/>
<organism evidence="2 4">
    <name type="scientific">Galdieria partita</name>
    <dbReference type="NCBI Taxonomy" id="83374"/>
    <lineage>
        <taxon>Eukaryota</taxon>
        <taxon>Rhodophyta</taxon>
        <taxon>Bangiophyceae</taxon>
        <taxon>Galdieriales</taxon>
        <taxon>Galdieriaceae</taxon>
        <taxon>Galdieria</taxon>
    </lineage>
</organism>
<feature type="region of interest" description="Disordered" evidence="1">
    <location>
        <begin position="1"/>
        <end position="36"/>
    </location>
</feature>
<keyword evidence="4" id="KW-1185">Reference proteome</keyword>
<dbReference type="EMBL" id="BQMJ01000034">
    <property type="protein sequence ID" value="GJQ12525.1"/>
    <property type="molecule type" value="Genomic_DNA"/>
</dbReference>
<reference evidence="2" key="1">
    <citation type="journal article" date="2022" name="Proc. Natl. Acad. Sci. U.S.A.">
        <title>Life cycle and functional genomics of the unicellular red alga Galdieria for elucidating algal and plant evolution and industrial use.</title>
        <authorList>
            <person name="Hirooka S."/>
            <person name="Itabashi T."/>
            <person name="Ichinose T.M."/>
            <person name="Onuma R."/>
            <person name="Fujiwara T."/>
            <person name="Yamashita S."/>
            <person name="Jong L.W."/>
            <person name="Tomita R."/>
            <person name="Iwane A.H."/>
            <person name="Miyagishima S.Y."/>
        </authorList>
    </citation>
    <scope>NUCLEOTIDE SEQUENCE</scope>
    <source>
        <strain evidence="2">NBRC 102759</strain>
    </source>
</reference>